<dbReference type="KEGG" id="acht:bsdcttw_44760"/>
<dbReference type="InterPro" id="IPR036397">
    <property type="entry name" value="RNaseH_sf"/>
</dbReference>
<feature type="domain" description="RNase H type-1" evidence="1">
    <location>
        <begin position="17"/>
        <end position="122"/>
    </location>
</feature>
<dbReference type="GO" id="GO:0004523">
    <property type="term" value="F:RNA-DNA hybrid ribonuclease activity"/>
    <property type="evidence" value="ECO:0007669"/>
    <property type="project" value="InterPro"/>
</dbReference>
<dbReference type="EMBL" id="AP023368">
    <property type="protein sequence ID" value="BCK01436.1"/>
    <property type="molecule type" value="Genomic_DNA"/>
</dbReference>
<dbReference type="InterPro" id="IPR002156">
    <property type="entry name" value="RNaseH_domain"/>
</dbReference>
<reference evidence="2 3" key="2">
    <citation type="submission" date="2020-08" db="EMBL/GenBank/DDBJ databases">
        <authorList>
            <person name="Ueki A."/>
            <person name="Tonouchi A."/>
        </authorList>
    </citation>
    <scope>NUCLEOTIDE SEQUENCE [LARGE SCALE GENOMIC DNA]</scope>
    <source>
        <strain evidence="2 3">CTTW</strain>
    </source>
</reference>
<name>A0A7M3SA18_9FIRM</name>
<dbReference type="SUPFAM" id="SSF53098">
    <property type="entry name" value="Ribonuclease H-like"/>
    <property type="match status" value="1"/>
</dbReference>
<dbReference type="RefSeq" id="WP_185257001.1">
    <property type="nucleotide sequence ID" value="NZ_AP023368.1"/>
</dbReference>
<reference evidence="2 3" key="1">
    <citation type="submission" date="2020-08" db="EMBL/GenBank/DDBJ databases">
        <title>Draft genome sequencing of an Anaerocolumna strain isolated from anoxic soil subjected to BSD treatment.</title>
        <authorList>
            <person name="Uek A."/>
            <person name="Tonouchi A."/>
        </authorList>
    </citation>
    <scope>NUCLEOTIDE SEQUENCE [LARGE SCALE GENOMIC DNA]</scope>
    <source>
        <strain evidence="2 3">CTTW</strain>
    </source>
</reference>
<dbReference type="GO" id="GO:0003676">
    <property type="term" value="F:nucleic acid binding"/>
    <property type="evidence" value="ECO:0007669"/>
    <property type="project" value="InterPro"/>
</dbReference>
<sequence length="152" mass="17545">MEVNIYINAEHTGHLSKGNGKYAVTIESETSKGLATLQLYKGVLKTSRNRTALIACLDAFSHLKKPCFVNLYIDNTHVTETINQEWYKSWNLDTWTNKGKAVGNADLWKEFLEHYKKHKIKVICEGDTPYTSYMKTQIAHVNIEYKEDICQR</sequence>
<keyword evidence="3" id="KW-1185">Reference proteome</keyword>
<accession>A0A7M3SA18</accession>
<evidence type="ECO:0000313" key="3">
    <source>
        <dbReference type="Proteomes" id="UP000515703"/>
    </source>
</evidence>
<dbReference type="Gene3D" id="3.30.420.10">
    <property type="entry name" value="Ribonuclease H-like superfamily/Ribonuclease H"/>
    <property type="match status" value="1"/>
</dbReference>
<evidence type="ECO:0000313" key="2">
    <source>
        <dbReference type="EMBL" id="BCK01436.1"/>
    </source>
</evidence>
<dbReference type="InterPro" id="IPR012337">
    <property type="entry name" value="RNaseH-like_sf"/>
</dbReference>
<dbReference type="AlphaFoldDB" id="A0A7M3SA18"/>
<evidence type="ECO:0000259" key="1">
    <source>
        <dbReference type="Pfam" id="PF00075"/>
    </source>
</evidence>
<dbReference type="Pfam" id="PF00075">
    <property type="entry name" value="RNase_H"/>
    <property type="match status" value="1"/>
</dbReference>
<gene>
    <name evidence="2" type="ORF">bsdcttw_44760</name>
</gene>
<dbReference type="Proteomes" id="UP000515703">
    <property type="component" value="Chromosome"/>
</dbReference>
<protein>
    <recommendedName>
        <fullName evidence="1">RNase H type-1 domain-containing protein</fullName>
    </recommendedName>
</protein>
<organism evidence="2 3">
    <name type="scientific">Anaerocolumna chitinilytica</name>
    <dbReference type="NCBI Taxonomy" id="1727145"/>
    <lineage>
        <taxon>Bacteria</taxon>
        <taxon>Bacillati</taxon>
        <taxon>Bacillota</taxon>
        <taxon>Clostridia</taxon>
        <taxon>Lachnospirales</taxon>
        <taxon>Lachnospiraceae</taxon>
        <taxon>Anaerocolumna</taxon>
    </lineage>
</organism>
<proteinExistence type="predicted"/>